<dbReference type="InterPro" id="IPR000868">
    <property type="entry name" value="Isochorismatase-like_dom"/>
</dbReference>
<dbReference type="PANTHER" id="PTHR14119">
    <property type="entry name" value="HYDROLASE"/>
    <property type="match status" value="1"/>
</dbReference>
<evidence type="ECO:0000313" key="3">
    <source>
        <dbReference type="Proteomes" id="UP000810171"/>
    </source>
</evidence>
<evidence type="ECO:0000313" key="2">
    <source>
        <dbReference type="EMBL" id="MBP0047580.1"/>
    </source>
</evidence>
<evidence type="ECO:0000259" key="1">
    <source>
        <dbReference type="Pfam" id="PF00857"/>
    </source>
</evidence>
<dbReference type="InterPro" id="IPR036380">
    <property type="entry name" value="Isochorismatase-like_sf"/>
</dbReference>
<gene>
    <name evidence="2" type="ORF">H9C73_02430</name>
</gene>
<dbReference type="Gene3D" id="3.40.50.850">
    <property type="entry name" value="Isochorismatase-like"/>
    <property type="match status" value="1"/>
</dbReference>
<dbReference type="Pfam" id="PF00857">
    <property type="entry name" value="Isochorismatase"/>
    <property type="match status" value="1"/>
</dbReference>
<protein>
    <submittedName>
        <fullName evidence="2">Hydrolase</fullName>
    </submittedName>
</protein>
<sequence length="181" mass="20496">MLLDKNKSVLVVVDVQARLLPGVHEHETLVDNCKWLTRLAQLMEVPVIGSEQYPQGLGHTEESLRELVGADKLYGKAHFACIDDPDFGSAFRQLDRKQAILCGMESQACIMQSALRLHEEGYEVFVVADAISARNPLDTEIALRRLEKAGVTLITREMVGFEWMRRSDVAQFKTFSMEFLR</sequence>
<reference evidence="2 3" key="1">
    <citation type="submission" date="2020-09" db="EMBL/GenBank/DDBJ databases">
        <authorList>
            <person name="Tanuku N.R.S."/>
        </authorList>
    </citation>
    <scope>NUCLEOTIDE SEQUENCE [LARGE SCALE GENOMIC DNA]</scope>
    <source>
        <strain evidence="2 3">AK62</strain>
    </source>
</reference>
<dbReference type="Proteomes" id="UP000810171">
    <property type="component" value="Unassembled WGS sequence"/>
</dbReference>
<dbReference type="SUPFAM" id="SSF52499">
    <property type="entry name" value="Isochorismatase-like hydrolases"/>
    <property type="match status" value="1"/>
</dbReference>
<dbReference type="InterPro" id="IPR050993">
    <property type="entry name" value="Isochorismatase_domain"/>
</dbReference>
<organism evidence="2 3">
    <name type="scientific">Marinobacterium alkalitolerans</name>
    <dbReference type="NCBI Taxonomy" id="1542925"/>
    <lineage>
        <taxon>Bacteria</taxon>
        <taxon>Pseudomonadati</taxon>
        <taxon>Pseudomonadota</taxon>
        <taxon>Gammaproteobacteria</taxon>
        <taxon>Oceanospirillales</taxon>
        <taxon>Oceanospirillaceae</taxon>
        <taxon>Marinobacterium</taxon>
    </lineage>
</organism>
<proteinExistence type="predicted"/>
<accession>A0ABS3Z8F4</accession>
<keyword evidence="2" id="KW-0378">Hydrolase</keyword>
<dbReference type="PANTHER" id="PTHR14119:SF3">
    <property type="entry name" value="ISOCHORISMATASE DOMAIN-CONTAINING PROTEIN 2"/>
    <property type="match status" value="1"/>
</dbReference>
<feature type="domain" description="Isochorismatase-like" evidence="1">
    <location>
        <begin position="8"/>
        <end position="157"/>
    </location>
</feature>
<dbReference type="EMBL" id="JACVEW010000003">
    <property type="protein sequence ID" value="MBP0047580.1"/>
    <property type="molecule type" value="Genomic_DNA"/>
</dbReference>
<name>A0ABS3Z8F4_9GAMM</name>
<dbReference type="RefSeq" id="WP_209286195.1">
    <property type="nucleotide sequence ID" value="NZ_JACVEW010000003.1"/>
</dbReference>
<dbReference type="GO" id="GO:0016787">
    <property type="term" value="F:hydrolase activity"/>
    <property type="evidence" value="ECO:0007669"/>
    <property type="project" value="UniProtKB-KW"/>
</dbReference>
<keyword evidence="3" id="KW-1185">Reference proteome</keyword>
<comment type="caution">
    <text evidence="2">The sequence shown here is derived from an EMBL/GenBank/DDBJ whole genome shotgun (WGS) entry which is preliminary data.</text>
</comment>
<dbReference type="CDD" id="cd01012">
    <property type="entry name" value="YcaC_related"/>
    <property type="match status" value="1"/>
</dbReference>